<keyword evidence="4" id="KW-0472">Membrane</keyword>
<proteinExistence type="predicted"/>
<organism evidence="6 7">
    <name type="scientific">Puccinia striiformis</name>
    <dbReference type="NCBI Taxonomy" id="27350"/>
    <lineage>
        <taxon>Eukaryota</taxon>
        <taxon>Fungi</taxon>
        <taxon>Dikarya</taxon>
        <taxon>Basidiomycota</taxon>
        <taxon>Pucciniomycotina</taxon>
        <taxon>Pucciniomycetes</taxon>
        <taxon>Pucciniales</taxon>
        <taxon>Pucciniaceae</taxon>
        <taxon>Puccinia</taxon>
    </lineage>
</organism>
<accession>A0A2S4UXT4</accession>
<dbReference type="VEuPathDB" id="FungiDB:PSHT_10623"/>
<feature type="region of interest" description="Disordered" evidence="3">
    <location>
        <begin position="446"/>
        <end position="465"/>
    </location>
</feature>
<dbReference type="Pfam" id="PF13359">
    <property type="entry name" value="DDE_Tnp_4"/>
    <property type="match status" value="1"/>
</dbReference>
<evidence type="ECO:0000313" key="6">
    <source>
        <dbReference type="EMBL" id="POW02078.1"/>
    </source>
</evidence>
<evidence type="ECO:0000313" key="7">
    <source>
        <dbReference type="Proteomes" id="UP000239156"/>
    </source>
</evidence>
<dbReference type="InterPro" id="IPR027806">
    <property type="entry name" value="HARBI1_dom"/>
</dbReference>
<keyword evidence="4" id="KW-1133">Transmembrane helix</keyword>
<keyword evidence="4" id="KW-0812">Transmembrane</keyword>
<protein>
    <recommendedName>
        <fullName evidence="5">DDE Tnp4 domain-containing protein</fullName>
    </recommendedName>
</protein>
<gene>
    <name evidence="6" type="ORF">PSTT_12066</name>
</gene>
<dbReference type="EMBL" id="PKSL01000148">
    <property type="protein sequence ID" value="POW02078.1"/>
    <property type="molecule type" value="Genomic_DNA"/>
</dbReference>
<feature type="domain" description="DDE Tnp4" evidence="5">
    <location>
        <begin position="343"/>
        <end position="413"/>
    </location>
</feature>
<dbReference type="Proteomes" id="UP000239156">
    <property type="component" value="Unassembled WGS sequence"/>
</dbReference>
<dbReference type="AlphaFoldDB" id="A0A2S4UXT4"/>
<keyword evidence="2" id="KW-0479">Metal-binding</keyword>
<name>A0A2S4UXT4_9BASI</name>
<evidence type="ECO:0000256" key="4">
    <source>
        <dbReference type="SAM" id="Phobius"/>
    </source>
</evidence>
<keyword evidence="7" id="KW-1185">Reference proteome</keyword>
<evidence type="ECO:0000256" key="2">
    <source>
        <dbReference type="ARBA" id="ARBA00022723"/>
    </source>
</evidence>
<evidence type="ECO:0000256" key="3">
    <source>
        <dbReference type="SAM" id="MobiDB-lite"/>
    </source>
</evidence>
<evidence type="ECO:0000256" key="1">
    <source>
        <dbReference type="ARBA" id="ARBA00001968"/>
    </source>
</evidence>
<dbReference type="VEuPathDB" id="FungiDB:PSHT_05466"/>
<feature type="transmembrane region" description="Helical" evidence="4">
    <location>
        <begin position="58"/>
        <end position="77"/>
    </location>
</feature>
<comment type="cofactor">
    <cofactor evidence="1">
        <name>a divalent metal cation</name>
        <dbReference type="ChEBI" id="CHEBI:60240"/>
    </cofactor>
</comment>
<sequence>MLHTRLEIETAALDWKTVLVTTVTTALSKNLLNLSEKQSDTTTNYVVGHLNKSYSANMIIPLFAIFAIFIFLFYKVVAGRRAQAKTLSKDYLEAWHEEWRAGQELKRKEHVAQVERQHAEHSAQDTTERGSAITRMTHIIHQHVQGAMIESALNDENAGSSEDSDLEDALVSLIMLKKNRYLAPRVRLGRAPEITQYLFSLDDIRFKQEFRMCQESFHQLVSEIRDHPVFQNRSNIPQRPVQDQLMVTLKRMGTYGNGASVGMLARFFRISEGTVILYCSRTIEAILSLEEQYVSWPDTQGRRAIASRVDEFTGFRNCVGFIDGTLLPLYDRPAIDPQDYYSRKGCCHDTRLWENSELKLKERELFSPGEYLIANSGFPVQTNVVPAFKRPPHAAMPQLKKRFNHHLSSIRISARLGQWRRSHWILACIVLHNFLLEDKTPGYYEGDVDTEDSNSNGARQAGGEHGNKLRAQVFAEVIEFLDS</sequence>
<dbReference type="VEuPathDB" id="FungiDB:PSTT_12066"/>
<comment type="caution">
    <text evidence="6">The sequence shown here is derived from an EMBL/GenBank/DDBJ whole genome shotgun (WGS) entry which is preliminary data.</text>
</comment>
<dbReference type="GO" id="GO:0046872">
    <property type="term" value="F:metal ion binding"/>
    <property type="evidence" value="ECO:0007669"/>
    <property type="project" value="UniProtKB-KW"/>
</dbReference>
<evidence type="ECO:0000259" key="5">
    <source>
        <dbReference type="Pfam" id="PF13359"/>
    </source>
</evidence>
<reference evidence="6" key="1">
    <citation type="submission" date="2017-12" db="EMBL/GenBank/DDBJ databases">
        <title>Gene loss provides genomic basis for host adaptation in cereal stripe rust fungi.</title>
        <authorList>
            <person name="Xia C."/>
        </authorList>
    </citation>
    <scope>NUCLEOTIDE SEQUENCE [LARGE SCALE GENOMIC DNA]</scope>
    <source>
        <strain evidence="6">93-210</strain>
    </source>
</reference>